<dbReference type="RefSeq" id="WP_322544078.1">
    <property type="nucleotide sequence ID" value="NZ_JAOBTT010000002.1"/>
</dbReference>
<dbReference type="InterPro" id="IPR051531">
    <property type="entry name" value="N-acetyltransferase"/>
</dbReference>
<dbReference type="EMBL" id="JAOBTT010000002">
    <property type="protein sequence ID" value="MDZ7280189.1"/>
    <property type="molecule type" value="Genomic_DNA"/>
</dbReference>
<evidence type="ECO:0000313" key="3">
    <source>
        <dbReference type="Proteomes" id="UP001288620"/>
    </source>
</evidence>
<evidence type="ECO:0000313" key="2">
    <source>
        <dbReference type="EMBL" id="MDZ7280189.1"/>
    </source>
</evidence>
<dbReference type="PROSITE" id="PS51186">
    <property type="entry name" value="GNAT"/>
    <property type="match status" value="1"/>
</dbReference>
<protein>
    <submittedName>
        <fullName evidence="2">GNAT family N-acetyltransferase</fullName>
    </submittedName>
</protein>
<dbReference type="PANTHER" id="PTHR43792:SF1">
    <property type="entry name" value="N-ACETYLTRANSFERASE DOMAIN-CONTAINING PROTEIN"/>
    <property type="match status" value="1"/>
</dbReference>
<name>A0ABU5LJR7_9GAMM</name>
<sequence length="183" mass="20986">MEWESERLVYRYLRQQDLGDFFRIYGDAETHRFNPHGPYPDLDYAQASLTRRLNGYVEHGFGDWAVAEKAEPARIIGFGGIAVSQFDGRQTINLGYRFAPDAWGKGYATELSRRAVRFGFEDVGVDEIVGVVRENHLASRRVLEKAGLRFLKKVCDLEGLTPSLMYNLNRQDWTPPALDRDPQ</sequence>
<dbReference type="InterPro" id="IPR000182">
    <property type="entry name" value="GNAT_dom"/>
</dbReference>
<gene>
    <name evidence="2" type="ORF">N4G40_18200</name>
</gene>
<keyword evidence="3" id="KW-1185">Reference proteome</keyword>
<feature type="domain" description="N-acetyltransferase" evidence="1">
    <location>
        <begin position="8"/>
        <end position="171"/>
    </location>
</feature>
<dbReference type="PANTHER" id="PTHR43792">
    <property type="entry name" value="GNAT FAMILY, PUTATIVE (AFU_ORTHOLOGUE AFUA_3G00765)-RELATED-RELATED"/>
    <property type="match status" value="1"/>
</dbReference>
<comment type="caution">
    <text evidence="2">The sequence shown here is derived from an EMBL/GenBank/DDBJ whole genome shotgun (WGS) entry which is preliminary data.</text>
</comment>
<dbReference type="Pfam" id="PF13302">
    <property type="entry name" value="Acetyltransf_3"/>
    <property type="match status" value="1"/>
</dbReference>
<reference evidence="3" key="1">
    <citation type="submission" date="2023-07" db="EMBL/GenBank/DDBJ databases">
        <title>Structural and functional analysis of rice phyllospheric bacteria for their antimicrobial properties and defense elicitation against blast disease.</title>
        <authorList>
            <person name="Sahu K.P."/>
            <person name="Asharani P."/>
            <person name="Kumar M."/>
            <person name="Reddy B."/>
            <person name="Kumar A."/>
        </authorList>
    </citation>
    <scope>NUCLEOTIDE SEQUENCE [LARGE SCALE GENOMIC DNA]</scope>
    <source>
        <strain evidence="3">OsEp_Plm_30P10</strain>
    </source>
</reference>
<organism evidence="2 3">
    <name type="scientific">Pantoea eucrina</name>
    <dbReference type="NCBI Taxonomy" id="472693"/>
    <lineage>
        <taxon>Bacteria</taxon>
        <taxon>Pseudomonadati</taxon>
        <taxon>Pseudomonadota</taxon>
        <taxon>Gammaproteobacteria</taxon>
        <taxon>Enterobacterales</taxon>
        <taxon>Erwiniaceae</taxon>
        <taxon>Pantoea</taxon>
    </lineage>
</organism>
<dbReference type="InterPro" id="IPR016181">
    <property type="entry name" value="Acyl_CoA_acyltransferase"/>
</dbReference>
<proteinExistence type="predicted"/>
<evidence type="ECO:0000259" key="1">
    <source>
        <dbReference type="PROSITE" id="PS51186"/>
    </source>
</evidence>
<dbReference type="Proteomes" id="UP001288620">
    <property type="component" value="Unassembled WGS sequence"/>
</dbReference>
<dbReference type="SUPFAM" id="SSF55729">
    <property type="entry name" value="Acyl-CoA N-acyltransferases (Nat)"/>
    <property type="match status" value="1"/>
</dbReference>
<accession>A0ABU5LJR7</accession>
<dbReference type="Gene3D" id="3.40.630.30">
    <property type="match status" value="1"/>
</dbReference>